<dbReference type="Proteomes" id="UP000054166">
    <property type="component" value="Unassembled WGS sequence"/>
</dbReference>
<keyword evidence="1" id="KW-1133">Transmembrane helix</keyword>
<feature type="domain" description="Mmc1 C-terminal" evidence="2">
    <location>
        <begin position="437"/>
        <end position="612"/>
    </location>
</feature>
<dbReference type="EMBL" id="KN833212">
    <property type="protein sequence ID" value="KIM71787.1"/>
    <property type="molecule type" value="Genomic_DNA"/>
</dbReference>
<feature type="transmembrane region" description="Helical" evidence="1">
    <location>
        <begin position="573"/>
        <end position="600"/>
    </location>
</feature>
<keyword evidence="4" id="KW-1185">Reference proteome</keyword>
<dbReference type="STRING" id="765440.A0A0C3B3C4"/>
<sequence length="704" mass="78033">AKLESNGRIDEQQAYSLASTNLEKLLGIVNLSNETADLVAYEGGSAFDLSSKNQADSAVTRAARISARPTSSLAEASSPTCNARKFLHKTWTFLPRAFGPGETLDFWDMCLSEFPNKFKRLQIVVSGVDEWSRPQNLVTVLLIEPFASSEKLRTIRNRWKDRPEGDQSITLEYGARHSKNEVDPNVVQIPAGWFLETNMQAQITELSPPSVDPTSRTPTGQFDSIHPMLFKADIPIILINTITTPLSSLLKYTLILKNPNAIILLTPKPTSPELELHIRTLLAKAGAEPVEGNESEAKHSAWGAKVLFVDPELALQALEALDLKDPRSSETYVRSFVDSNIGSIVHAVKNNLEKSWNDVSSLRIKTTLTLIRCALDACKDSIKRTEWDLDMLCQRVSELRGKVEEAKARVHGEVLGTDGSEVRKAVKEAEREMKSVMDGLTWWKMVWRVDEIGQIVGNAVQRAWCKELEHNLILHTGRLSILQHELTSSAKHLPMLLPSPVLQNDLSQLSSSPSYHLQTSTLTTPLQTRQDQLISYPTTRLHLAGQNAVFGMLGGVVGGAGVAAYLINAGSGIAMIGASEAGTAVGALMLCTLLGVRWAVGRWEKAKRRWWEDWSRVGEGLGRDLEVKFFPPPDTWSSWLMNELYFFLGSQAALDQTMNEKVIIVADRAAEGLNVLVQKRKAEVECVKEELEALEKELATWTPL</sequence>
<accession>A0A0C3B3C4</accession>
<proteinExistence type="predicted"/>
<reference evidence="4" key="2">
    <citation type="submission" date="2015-01" db="EMBL/GenBank/DDBJ databases">
        <title>Evolutionary Origins and Diversification of the Mycorrhizal Mutualists.</title>
        <authorList>
            <consortium name="DOE Joint Genome Institute"/>
            <consortium name="Mycorrhizal Genomics Consortium"/>
            <person name="Kohler A."/>
            <person name="Kuo A."/>
            <person name="Nagy L.G."/>
            <person name="Floudas D."/>
            <person name="Copeland A."/>
            <person name="Barry K.W."/>
            <person name="Cichocki N."/>
            <person name="Veneault-Fourrey C."/>
            <person name="LaButti K."/>
            <person name="Lindquist E.A."/>
            <person name="Lipzen A."/>
            <person name="Lundell T."/>
            <person name="Morin E."/>
            <person name="Murat C."/>
            <person name="Riley R."/>
            <person name="Ohm R."/>
            <person name="Sun H."/>
            <person name="Tunlid A."/>
            <person name="Henrissat B."/>
            <person name="Grigoriev I.V."/>
            <person name="Hibbett D.S."/>
            <person name="Martin F."/>
        </authorList>
    </citation>
    <scope>NUCLEOTIDE SEQUENCE [LARGE SCALE GENOMIC DNA]</scope>
    <source>
        <strain evidence="4">F 1598</strain>
    </source>
</reference>
<organism evidence="3 4">
    <name type="scientific">Piloderma croceum (strain F 1598)</name>
    <dbReference type="NCBI Taxonomy" id="765440"/>
    <lineage>
        <taxon>Eukaryota</taxon>
        <taxon>Fungi</taxon>
        <taxon>Dikarya</taxon>
        <taxon>Basidiomycota</taxon>
        <taxon>Agaricomycotina</taxon>
        <taxon>Agaricomycetes</taxon>
        <taxon>Agaricomycetidae</taxon>
        <taxon>Atheliales</taxon>
        <taxon>Atheliaceae</taxon>
        <taxon>Piloderma</taxon>
    </lineage>
</organism>
<reference evidence="3 4" key="1">
    <citation type="submission" date="2014-04" db="EMBL/GenBank/DDBJ databases">
        <authorList>
            <consortium name="DOE Joint Genome Institute"/>
            <person name="Kuo A."/>
            <person name="Tarkka M."/>
            <person name="Buscot F."/>
            <person name="Kohler A."/>
            <person name="Nagy L.G."/>
            <person name="Floudas D."/>
            <person name="Copeland A."/>
            <person name="Barry K.W."/>
            <person name="Cichocki N."/>
            <person name="Veneault-Fourrey C."/>
            <person name="LaButti K."/>
            <person name="Lindquist E.A."/>
            <person name="Lipzen A."/>
            <person name="Lundell T."/>
            <person name="Morin E."/>
            <person name="Murat C."/>
            <person name="Sun H."/>
            <person name="Tunlid A."/>
            <person name="Henrissat B."/>
            <person name="Grigoriev I.V."/>
            <person name="Hibbett D.S."/>
            <person name="Martin F."/>
            <person name="Nordberg H.P."/>
            <person name="Cantor M.N."/>
            <person name="Hua S.X."/>
        </authorList>
    </citation>
    <scope>NUCLEOTIDE SEQUENCE [LARGE SCALE GENOMIC DNA]</scope>
    <source>
        <strain evidence="3 4">F 1598</strain>
    </source>
</reference>
<feature type="transmembrane region" description="Helical" evidence="1">
    <location>
        <begin position="548"/>
        <end position="567"/>
    </location>
</feature>
<evidence type="ECO:0000313" key="4">
    <source>
        <dbReference type="Proteomes" id="UP000054166"/>
    </source>
</evidence>
<dbReference type="PANTHER" id="PTHR38644">
    <property type="entry name" value="EXPRESSED PROTEIN"/>
    <property type="match status" value="1"/>
</dbReference>
<dbReference type="PANTHER" id="PTHR38644:SF1">
    <property type="entry name" value="EXPRESSED PROTEIN"/>
    <property type="match status" value="1"/>
</dbReference>
<dbReference type="HOGENOM" id="CLU_019469_0_0_1"/>
<dbReference type="OrthoDB" id="5319015at2759"/>
<keyword evidence="1" id="KW-0472">Membrane</keyword>
<evidence type="ECO:0000313" key="3">
    <source>
        <dbReference type="EMBL" id="KIM71787.1"/>
    </source>
</evidence>
<dbReference type="InParanoid" id="A0A0C3B3C4"/>
<evidence type="ECO:0000259" key="2">
    <source>
        <dbReference type="Pfam" id="PF23868"/>
    </source>
</evidence>
<protein>
    <recommendedName>
        <fullName evidence="2">Mmc1 C-terminal domain-containing protein</fullName>
    </recommendedName>
</protein>
<name>A0A0C3B3C4_PILCF</name>
<evidence type="ECO:0000256" key="1">
    <source>
        <dbReference type="SAM" id="Phobius"/>
    </source>
</evidence>
<feature type="non-terminal residue" evidence="3">
    <location>
        <position position="1"/>
    </location>
</feature>
<dbReference type="Pfam" id="PF23868">
    <property type="entry name" value="Mmc1_C"/>
    <property type="match status" value="1"/>
</dbReference>
<dbReference type="InterPro" id="IPR056196">
    <property type="entry name" value="Mmc1_C"/>
</dbReference>
<keyword evidence="1" id="KW-0812">Transmembrane</keyword>
<dbReference type="AlphaFoldDB" id="A0A0C3B3C4"/>
<gene>
    <name evidence="3" type="ORF">PILCRDRAFT_804621</name>
</gene>